<evidence type="ECO:0000313" key="13">
    <source>
        <dbReference type="Proteomes" id="UP001515500"/>
    </source>
</evidence>
<dbReference type="InterPro" id="IPR035979">
    <property type="entry name" value="RBD_domain_sf"/>
</dbReference>
<dbReference type="GO" id="GO:0005737">
    <property type="term" value="C:cytoplasm"/>
    <property type="evidence" value="ECO:0007669"/>
    <property type="project" value="UniProtKB-SubCell"/>
</dbReference>
<comment type="function">
    <text evidence="8">Binds the poly(A) tail of mRNA. Appears to be an important mediator of the multiple roles of the poly(A) tail in mRNA biogenesis, stability and translation.</text>
</comment>
<keyword evidence="6 9" id="KW-0694">RNA-binding</keyword>
<dbReference type="SMART" id="SM00360">
    <property type="entry name" value="RRM"/>
    <property type="match status" value="4"/>
</dbReference>
<dbReference type="FunFam" id="3.30.70.330:FF:000003">
    <property type="entry name" value="Polyadenylate-binding protein"/>
    <property type="match status" value="1"/>
</dbReference>
<organism evidence="13 14">
    <name type="scientific">Dioscorea cayennensis subsp. rotundata</name>
    <name type="common">White Guinea yam</name>
    <name type="synonym">Dioscorea rotundata</name>
    <dbReference type="NCBI Taxonomy" id="55577"/>
    <lineage>
        <taxon>Eukaryota</taxon>
        <taxon>Viridiplantae</taxon>
        <taxon>Streptophyta</taxon>
        <taxon>Embryophyta</taxon>
        <taxon>Tracheophyta</taxon>
        <taxon>Spermatophyta</taxon>
        <taxon>Magnoliopsida</taxon>
        <taxon>Liliopsida</taxon>
        <taxon>Dioscoreales</taxon>
        <taxon>Dioscoreaceae</taxon>
        <taxon>Dioscorea</taxon>
    </lineage>
</organism>
<name>A0AB40CUG2_DIOCR</name>
<reference evidence="14" key="1">
    <citation type="submission" date="2025-08" db="UniProtKB">
        <authorList>
            <consortium name="RefSeq"/>
        </authorList>
    </citation>
    <scope>IDENTIFICATION</scope>
</reference>
<dbReference type="SUPFAM" id="SSF54928">
    <property type="entry name" value="RNA-binding domain, RBD"/>
    <property type="match status" value="3"/>
</dbReference>
<evidence type="ECO:0000256" key="9">
    <source>
        <dbReference type="PROSITE-ProRule" id="PRU00176"/>
    </source>
</evidence>
<evidence type="ECO:0000256" key="5">
    <source>
        <dbReference type="ARBA" id="ARBA00022737"/>
    </source>
</evidence>
<dbReference type="Gene3D" id="1.10.1900.10">
    <property type="entry name" value="c-terminal domain of poly(a) binding protein"/>
    <property type="match status" value="1"/>
</dbReference>
<feature type="domain" description="PABC" evidence="12">
    <location>
        <begin position="541"/>
        <end position="617"/>
    </location>
</feature>
<evidence type="ECO:0000259" key="11">
    <source>
        <dbReference type="PROSITE" id="PS50102"/>
    </source>
</evidence>
<keyword evidence="4 10" id="KW-0963">Cytoplasm</keyword>
<evidence type="ECO:0000256" key="2">
    <source>
        <dbReference type="ARBA" id="ARBA00004496"/>
    </source>
</evidence>
<dbReference type="AlphaFoldDB" id="A0AB40CUG2"/>
<dbReference type="SUPFAM" id="SSF63570">
    <property type="entry name" value="PABC (PABP) domain"/>
    <property type="match status" value="1"/>
</dbReference>
<dbReference type="PROSITE" id="PS51309">
    <property type="entry name" value="PABC"/>
    <property type="match status" value="1"/>
</dbReference>
<evidence type="ECO:0000256" key="1">
    <source>
        <dbReference type="ARBA" id="ARBA00004123"/>
    </source>
</evidence>
<dbReference type="GeneID" id="120280842"/>
<dbReference type="SMART" id="SM00517">
    <property type="entry name" value="PolyA"/>
    <property type="match status" value="1"/>
</dbReference>
<accession>A0AB40CUG2</accession>
<dbReference type="InterPro" id="IPR012677">
    <property type="entry name" value="Nucleotide-bd_a/b_plait_sf"/>
</dbReference>
<dbReference type="InterPro" id="IPR045305">
    <property type="entry name" value="RRM2_I_PABPs"/>
</dbReference>
<protein>
    <recommendedName>
        <fullName evidence="10">Polyadenylate-binding protein</fullName>
        <shortName evidence="10">PABP</shortName>
    </recommendedName>
</protein>
<dbReference type="InterPro" id="IPR002004">
    <property type="entry name" value="PABP_HYD_C"/>
</dbReference>
<feature type="domain" description="RRM" evidence="11">
    <location>
        <begin position="115"/>
        <end position="192"/>
    </location>
</feature>
<evidence type="ECO:0000256" key="7">
    <source>
        <dbReference type="ARBA" id="ARBA00023242"/>
    </source>
</evidence>
<evidence type="ECO:0000256" key="10">
    <source>
        <dbReference type="RuleBase" id="RU362004"/>
    </source>
</evidence>
<evidence type="ECO:0000256" key="4">
    <source>
        <dbReference type="ARBA" id="ARBA00022490"/>
    </source>
</evidence>
<dbReference type="SMART" id="SM00361">
    <property type="entry name" value="RRM_1"/>
    <property type="match status" value="4"/>
</dbReference>
<evidence type="ECO:0000256" key="3">
    <source>
        <dbReference type="ARBA" id="ARBA00008557"/>
    </source>
</evidence>
<keyword evidence="13" id="KW-1185">Reference proteome</keyword>
<comment type="subcellular location">
    <subcellularLocation>
        <location evidence="2 10">Cytoplasm</location>
    </subcellularLocation>
    <subcellularLocation>
        <location evidence="1">Nucleus</location>
    </subcellularLocation>
</comment>
<evidence type="ECO:0000256" key="8">
    <source>
        <dbReference type="ARBA" id="ARBA00054110"/>
    </source>
</evidence>
<evidence type="ECO:0000313" key="14">
    <source>
        <dbReference type="RefSeq" id="XP_039143730.1"/>
    </source>
</evidence>
<dbReference type="InterPro" id="IPR006515">
    <property type="entry name" value="PABP_1234"/>
</dbReference>
<evidence type="ECO:0000259" key="12">
    <source>
        <dbReference type="PROSITE" id="PS51309"/>
    </source>
</evidence>
<dbReference type="InterPro" id="IPR000504">
    <property type="entry name" value="RRM_dom"/>
</dbReference>
<dbReference type="InterPro" id="IPR003954">
    <property type="entry name" value="RRM_euk-type"/>
</dbReference>
<dbReference type="Pfam" id="PF00076">
    <property type="entry name" value="RRM_1"/>
    <property type="match status" value="4"/>
</dbReference>
<feature type="domain" description="RRM" evidence="11">
    <location>
        <begin position="206"/>
        <end position="283"/>
    </location>
</feature>
<dbReference type="PROSITE" id="PS50102">
    <property type="entry name" value="RRM"/>
    <property type="match status" value="4"/>
</dbReference>
<feature type="domain" description="RRM" evidence="11">
    <location>
        <begin position="27"/>
        <end position="105"/>
    </location>
</feature>
<keyword evidence="7" id="KW-0539">Nucleus</keyword>
<dbReference type="GO" id="GO:0003723">
    <property type="term" value="F:RNA binding"/>
    <property type="evidence" value="ECO:0007669"/>
    <property type="project" value="UniProtKB-UniRule"/>
</dbReference>
<feature type="domain" description="RRM" evidence="11">
    <location>
        <begin position="309"/>
        <end position="386"/>
    </location>
</feature>
<dbReference type="GO" id="GO:0005634">
    <property type="term" value="C:nucleus"/>
    <property type="evidence" value="ECO:0007669"/>
    <property type="project" value="UniProtKB-SubCell"/>
</dbReference>
<proteinExistence type="inferred from homology"/>
<dbReference type="Proteomes" id="UP001515500">
    <property type="component" value="Chromosome 17"/>
</dbReference>
<dbReference type="InterPro" id="IPR036053">
    <property type="entry name" value="PABP-dom"/>
</dbReference>
<keyword evidence="5" id="KW-0677">Repeat</keyword>
<dbReference type="FunFam" id="3.30.70.330:FF:000651">
    <property type="entry name" value="Poly(A) binding protein cytoplasmic 1 like"/>
    <property type="match status" value="1"/>
</dbReference>
<dbReference type="CDD" id="cd12379">
    <property type="entry name" value="RRM2_I_PABPs"/>
    <property type="match status" value="1"/>
</dbReference>
<dbReference type="NCBIfam" id="TIGR01628">
    <property type="entry name" value="PABP-1234"/>
    <property type="match status" value="1"/>
</dbReference>
<sequence>MAMAPPLSSPRFRSSPTFPDEHAFSDASLYVGDLDLSVTDGQLFDFFNRFGSVASVRVCRDRLTRVSLGYGYVNFPTRDEALRVLELLNFTPLNGKPMRIMFSNRDPSFRKSGVANIFIKNLDPTIDSKSLYDTFVTFGRVLTCKVATNSDGQSKGYGFVQFEQEEDAHRAVNSLNSMLVNGRKVFVGFFQHRQVREKINGPAKFKNVYVKNLAETVTKEDLIEKFGTCGHIDSAVVMADANGNSRGFGFVDFLNPDDAAAAVERFNGSVFHEKVLYVGRAEKKSERKAQLKAKFEQDGNKRLTKLQESNLYVKNLDDSIDDEKLREIFRPFGNLGSCKVMCDAQGFSKGFGFVAFLSSEDAARAVHELNGHIIGKKPLFISVAQSKEERKAKLQVHFTRLRALAERTPSMPLLAPHQPNAHALNGATPQMYFGPGASSNLIPRQSAINGFQQQHPIQRFRPVIPPHYMIPYHPPRQGQHGQRMSFGSGGAIPPQQFVPRNWRQGFPHMQNAVNGPNTSLISQTPIVSSTRMGFRNSPSSPIAAFASLLASASPDQQHTILGNELYPLVEAIDKDHAAKVTGMLLEMGQNEVLHLLQSPEALKEKVNKALEVSEAAE</sequence>
<evidence type="ECO:0000256" key="6">
    <source>
        <dbReference type="ARBA" id="ARBA00022884"/>
    </source>
</evidence>
<comment type="similarity">
    <text evidence="3 10">Belongs to the polyadenylate-binding protein type-1 family.</text>
</comment>
<gene>
    <name evidence="14" type="primary">LOC120280842</name>
</gene>
<dbReference type="Pfam" id="PF00658">
    <property type="entry name" value="MLLE"/>
    <property type="match status" value="1"/>
</dbReference>
<dbReference type="Gene3D" id="3.30.70.330">
    <property type="match status" value="4"/>
</dbReference>
<dbReference type="RefSeq" id="XP_039143730.1">
    <property type="nucleotide sequence ID" value="XM_039287796.1"/>
</dbReference>
<dbReference type="PANTHER" id="PTHR24012">
    <property type="entry name" value="RNA BINDING PROTEIN"/>
    <property type="match status" value="1"/>
</dbReference>